<dbReference type="Proteomes" id="UP000198703">
    <property type="component" value="Unassembled WGS sequence"/>
</dbReference>
<dbReference type="RefSeq" id="WP_093254467.1">
    <property type="nucleotide sequence ID" value="NZ_FNQM01000009.1"/>
</dbReference>
<dbReference type="AlphaFoldDB" id="A0A1H4D963"/>
<dbReference type="EMBL" id="FNQM01000009">
    <property type="protein sequence ID" value="SEA69010.1"/>
    <property type="molecule type" value="Genomic_DNA"/>
</dbReference>
<organism evidence="2 3">
    <name type="scientific">Rubrimonas cliftonensis</name>
    <dbReference type="NCBI Taxonomy" id="89524"/>
    <lineage>
        <taxon>Bacteria</taxon>
        <taxon>Pseudomonadati</taxon>
        <taxon>Pseudomonadota</taxon>
        <taxon>Alphaproteobacteria</taxon>
        <taxon>Rhodobacterales</taxon>
        <taxon>Paracoccaceae</taxon>
        <taxon>Rubrimonas</taxon>
    </lineage>
</organism>
<sequence>MKLAATAAVAALLLAGCASEPADPWIAYASTAADAQAGASAEIAAHYSLGEECAVSAPVLEIVEPGALGVASLGSVARTFSAPDAPCDGTEAQASAVFYDAAAGVSGVDTVVYRELTGGARPDVVHTVSVRVR</sequence>
<dbReference type="STRING" id="89524.SAMN05444370_10998"/>
<proteinExistence type="predicted"/>
<protein>
    <recommendedName>
        <fullName evidence="4">Lipoprotein</fullName>
    </recommendedName>
</protein>
<evidence type="ECO:0008006" key="4">
    <source>
        <dbReference type="Google" id="ProtNLM"/>
    </source>
</evidence>
<accession>A0A1H4D963</accession>
<keyword evidence="1" id="KW-0732">Signal</keyword>
<reference evidence="2 3" key="1">
    <citation type="submission" date="2016-10" db="EMBL/GenBank/DDBJ databases">
        <authorList>
            <person name="de Groot N.N."/>
        </authorList>
    </citation>
    <scope>NUCLEOTIDE SEQUENCE [LARGE SCALE GENOMIC DNA]</scope>
    <source>
        <strain evidence="2 3">DSM 15345</strain>
    </source>
</reference>
<keyword evidence="3" id="KW-1185">Reference proteome</keyword>
<feature type="signal peptide" evidence="1">
    <location>
        <begin position="1"/>
        <end position="22"/>
    </location>
</feature>
<evidence type="ECO:0000313" key="3">
    <source>
        <dbReference type="Proteomes" id="UP000198703"/>
    </source>
</evidence>
<name>A0A1H4D963_9RHOB</name>
<dbReference type="PROSITE" id="PS51257">
    <property type="entry name" value="PROKAR_LIPOPROTEIN"/>
    <property type="match status" value="1"/>
</dbReference>
<feature type="chain" id="PRO_5011668033" description="Lipoprotein" evidence="1">
    <location>
        <begin position="23"/>
        <end position="133"/>
    </location>
</feature>
<gene>
    <name evidence="2" type="ORF">SAMN05444370_10998</name>
</gene>
<evidence type="ECO:0000313" key="2">
    <source>
        <dbReference type="EMBL" id="SEA69010.1"/>
    </source>
</evidence>
<evidence type="ECO:0000256" key="1">
    <source>
        <dbReference type="SAM" id="SignalP"/>
    </source>
</evidence>